<comment type="caution">
    <text evidence="2">The sequence shown here is derived from an EMBL/GenBank/DDBJ whole genome shotgun (WGS) entry which is preliminary data.</text>
</comment>
<dbReference type="Pfam" id="PF04264">
    <property type="entry name" value="YceI"/>
    <property type="match status" value="1"/>
</dbReference>
<dbReference type="InterPro" id="IPR007372">
    <property type="entry name" value="Lipid/polyisoprenoid-bd_YceI"/>
</dbReference>
<reference evidence="2 3" key="1">
    <citation type="submission" date="2006-02" db="EMBL/GenBank/DDBJ databases">
        <authorList>
            <person name="Moran M.A."/>
            <person name="Kjelleberg S."/>
            <person name="Egan S."/>
            <person name="Saunders N."/>
            <person name="Thomas T."/>
            <person name="Ferriera S."/>
            <person name="Johnson J."/>
            <person name="Kravitz S."/>
            <person name="Halpern A."/>
            <person name="Remington K."/>
            <person name="Beeson K."/>
            <person name="Tran B."/>
            <person name="Rogers Y.-H."/>
            <person name="Friedman R."/>
            <person name="Venter J.C."/>
        </authorList>
    </citation>
    <scope>NUCLEOTIDE SEQUENCE [LARGE SCALE GENOMIC DNA]</scope>
    <source>
        <strain evidence="2 3">D2</strain>
    </source>
</reference>
<dbReference type="SMART" id="SM00867">
    <property type="entry name" value="YceI"/>
    <property type="match status" value="1"/>
</dbReference>
<accession>A4C8G1</accession>
<proteinExistence type="predicted"/>
<evidence type="ECO:0000259" key="1">
    <source>
        <dbReference type="SMART" id="SM00867"/>
    </source>
</evidence>
<organism evidence="2 3">
    <name type="scientific">Pseudoalteromonas tunicata D2</name>
    <dbReference type="NCBI Taxonomy" id="87626"/>
    <lineage>
        <taxon>Bacteria</taxon>
        <taxon>Pseudomonadati</taxon>
        <taxon>Pseudomonadota</taxon>
        <taxon>Gammaproteobacteria</taxon>
        <taxon>Alteromonadales</taxon>
        <taxon>Pseudoalteromonadaceae</taxon>
        <taxon>Pseudoalteromonas</taxon>
    </lineage>
</organism>
<sequence length="176" mass="19309">MPLLAHWQIDNSLSRVNFVSVKKNTIAEVHSFKKVSGEIEDDGLFEMDIDLTSVESLIPIRNDRMQEFLFQTKQFPSLKLSADLKDVLAKTKKGQSAIFNIDATINLHGVSKAIKTEVLLTHRVTGELTVASLMPVIVNAADFGLSAGLDKLQELAGLPSIAQAVPVSFVLTLEKH</sequence>
<evidence type="ECO:0000313" key="3">
    <source>
        <dbReference type="Proteomes" id="UP000006201"/>
    </source>
</evidence>
<feature type="domain" description="Lipid/polyisoprenoid-binding YceI-like" evidence="1">
    <location>
        <begin position="6"/>
        <end position="174"/>
    </location>
</feature>
<dbReference type="PIRSF" id="PIRSF029811">
    <property type="entry name" value="UCP029811"/>
    <property type="match status" value="1"/>
</dbReference>
<dbReference type="HOGENOM" id="CLU_102556_0_0_6"/>
<dbReference type="eggNOG" id="COG2353">
    <property type="taxonomic scope" value="Bacteria"/>
</dbReference>
<dbReference type="AlphaFoldDB" id="A4C8G1"/>
<evidence type="ECO:0000313" key="2">
    <source>
        <dbReference type="EMBL" id="EAR28876.1"/>
    </source>
</evidence>
<keyword evidence="3" id="KW-1185">Reference proteome</keyword>
<dbReference type="InterPro" id="IPR036761">
    <property type="entry name" value="TTHA0802/YceI-like_sf"/>
</dbReference>
<dbReference type="InterPro" id="IPR027016">
    <property type="entry name" value="UCP029811"/>
</dbReference>
<dbReference type="EMBL" id="AAOH01000003">
    <property type="protein sequence ID" value="EAR28876.1"/>
    <property type="molecule type" value="Genomic_DNA"/>
</dbReference>
<dbReference type="STRING" id="87626.PTD2_07529"/>
<dbReference type="SUPFAM" id="SSF101874">
    <property type="entry name" value="YceI-like"/>
    <property type="match status" value="1"/>
</dbReference>
<dbReference type="Gene3D" id="2.40.128.110">
    <property type="entry name" value="Lipid/polyisoprenoid-binding, YceI-like"/>
    <property type="match status" value="1"/>
</dbReference>
<name>A4C8G1_9GAMM</name>
<protein>
    <recommendedName>
        <fullName evidence="1">Lipid/polyisoprenoid-binding YceI-like domain-containing protein</fullName>
    </recommendedName>
</protein>
<dbReference type="Proteomes" id="UP000006201">
    <property type="component" value="Unassembled WGS sequence"/>
</dbReference>
<gene>
    <name evidence="2" type="ORF">PTD2_07529</name>
</gene>